<evidence type="ECO:0000313" key="3">
    <source>
        <dbReference type="EMBL" id="EGT43960.1"/>
    </source>
</evidence>
<proteinExistence type="predicted"/>
<feature type="compositionally biased region" description="Basic and acidic residues" evidence="1">
    <location>
        <begin position="204"/>
        <end position="214"/>
    </location>
</feature>
<organism evidence="4">
    <name type="scientific">Caenorhabditis brenneri</name>
    <name type="common">Nematode worm</name>
    <dbReference type="NCBI Taxonomy" id="135651"/>
    <lineage>
        <taxon>Eukaryota</taxon>
        <taxon>Metazoa</taxon>
        <taxon>Ecdysozoa</taxon>
        <taxon>Nematoda</taxon>
        <taxon>Chromadorea</taxon>
        <taxon>Rhabditida</taxon>
        <taxon>Rhabditina</taxon>
        <taxon>Rhabditomorpha</taxon>
        <taxon>Rhabditoidea</taxon>
        <taxon>Rhabditidae</taxon>
        <taxon>Peloderinae</taxon>
        <taxon>Caenorhabditis</taxon>
    </lineage>
</organism>
<reference evidence="4" key="1">
    <citation type="submission" date="2011-07" db="EMBL/GenBank/DDBJ databases">
        <authorList>
            <consortium name="Caenorhabditis brenneri Sequencing and Analysis Consortium"/>
            <person name="Wilson R.K."/>
        </authorList>
    </citation>
    <scope>NUCLEOTIDE SEQUENCE [LARGE SCALE GENOMIC DNA]</scope>
    <source>
        <strain evidence="4">PB2801</strain>
    </source>
</reference>
<name>G0P3G9_CAEBE</name>
<feature type="region of interest" description="Disordered" evidence="1">
    <location>
        <begin position="136"/>
        <end position="214"/>
    </location>
</feature>
<evidence type="ECO:0000256" key="1">
    <source>
        <dbReference type="SAM" id="MobiDB-lite"/>
    </source>
</evidence>
<dbReference type="Proteomes" id="UP000008068">
    <property type="component" value="Unassembled WGS sequence"/>
</dbReference>
<dbReference type="HOGENOM" id="CLU_1289973_0_0_1"/>
<evidence type="ECO:0000259" key="2">
    <source>
        <dbReference type="SMART" id="SM00583"/>
    </source>
</evidence>
<gene>
    <name evidence="3" type="ORF">CAEBREN_05581</name>
</gene>
<dbReference type="SMART" id="SM00583">
    <property type="entry name" value="SPK"/>
    <property type="match status" value="1"/>
</dbReference>
<accession>G0P3G9</accession>
<keyword evidence="4" id="KW-1185">Reference proteome</keyword>
<protein>
    <recommendedName>
        <fullName evidence="2">SPK domain-containing protein</fullName>
    </recommendedName>
</protein>
<dbReference type="PANTHER" id="PTHR23362">
    <property type="entry name" value="L-PLASTIN-RELATED"/>
    <property type="match status" value="1"/>
</dbReference>
<sequence>MAPPISNHPECIELNNYLIERTKDAKSSMNVTQLAEEFKTNSGSSQGMSCLLNRIYRFRSKIHQMDSISTETKVKVLFALGGVIDMDFLNELVELRANTKILTLIFRLRKDAVVEVDGKNRITKYRANDGSLELEGDHSLSAKRRDRQKQMGSIMSPEDCDDGSIDPISKTPRSTKRAAAELPSSSKRTRNSSQSRAMKSQGHAPDDSARIPEA</sequence>
<feature type="domain" description="SPK" evidence="2">
    <location>
        <begin position="10"/>
        <end position="136"/>
    </location>
</feature>
<evidence type="ECO:0000313" key="4">
    <source>
        <dbReference type="Proteomes" id="UP000008068"/>
    </source>
</evidence>
<dbReference type="OrthoDB" id="5877798at2759"/>
<dbReference type="InterPro" id="IPR053315">
    <property type="entry name" value="Peptidase_C14A"/>
</dbReference>
<dbReference type="PANTHER" id="PTHR23362:SF8">
    <property type="entry name" value="SPK DOMAIN-CONTAINING PROTEIN"/>
    <property type="match status" value="1"/>
</dbReference>
<dbReference type="InterPro" id="IPR006570">
    <property type="entry name" value="SPK_dom"/>
</dbReference>
<dbReference type="Pfam" id="PF04435">
    <property type="entry name" value="SPK"/>
    <property type="match status" value="1"/>
</dbReference>
<dbReference type="EMBL" id="GL380043">
    <property type="protein sequence ID" value="EGT43960.1"/>
    <property type="molecule type" value="Genomic_DNA"/>
</dbReference>
<dbReference type="InParanoid" id="G0P3G9"/>
<dbReference type="FunCoup" id="G0P3G9">
    <property type="interactions" value="2269"/>
</dbReference>
<dbReference type="AlphaFoldDB" id="G0P3G9"/>